<evidence type="ECO:0000256" key="9">
    <source>
        <dbReference type="ARBA" id="ARBA00022676"/>
    </source>
</evidence>
<dbReference type="PANTHER" id="PTHR32315">
    <property type="entry name" value="ADENINE PHOSPHORIBOSYLTRANSFERASE"/>
    <property type="match status" value="1"/>
</dbReference>
<evidence type="ECO:0000256" key="3">
    <source>
        <dbReference type="ARBA" id="ARBA00004496"/>
    </source>
</evidence>
<name>A0A432X226_9GAMM</name>
<keyword evidence="10 12" id="KW-0808">Transferase</keyword>
<evidence type="ECO:0000256" key="12">
    <source>
        <dbReference type="HAMAP-Rule" id="MF_00004"/>
    </source>
</evidence>
<comment type="similarity">
    <text evidence="5 12">Belongs to the purine/pyrimidine phosphoribosyltransferase family.</text>
</comment>
<keyword evidence="11 12" id="KW-0660">Purine salvage</keyword>
<dbReference type="NCBIfam" id="TIGR01090">
    <property type="entry name" value="apt"/>
    <property type="match status" value="1"/>
</dbReference>
<dbReference type="GO" id="GO:0044209">
    <property type="term" value="P:AMP salvage"/>
    <property type="evidence" value="ECO:0007669"/>
    <property type="project" value="UniProtKB-UniRule"/>
</dbReference>
<comment type="function">
    <text evidence="2 12">Catalyzes a salvage reaction resulting in the formation of AMP, that is energically less costly than de novo synthesis.</text>
</comment>
<dbReference type="CDD" id="cd06223">
    <property type="entry name" value="PRTases_typeI"/>
    <property type="match status" value="1"/>
</dbReference>
<dbReference type="UniPathway" id="UPA00588">
    <property type="reaction ID" value="UER00646"/>
</dbReference>
<evidence type="ECO:0000256" key="5">
    <source>
        <dbReference type="ARBA" id="ARBA00008391"/>
    </source>
</evidence>
<dbReference type="PANTHER" id="PTHR32315:SF3">
    <property type="entry name" value="ADENINE PHOSPHORIBOSYLTRANSFERASE"/>
    <property type="match status" value="1"/>
</dbReference>
<evidence type="ECO:0000256" key="7">
    <source>
        <dbReference type="ARBA" id="ARBA00011893"/>
    </source>
</evidence>
<gene>
    <name evidence="12" type="primary">apt</name>
    <name evidence="14" type="ORF">CWE15_07570</name>
</gene>
<dbReference type="FunFam" id="3.40.50.2020:FF:000004">
    <property type="entry name" value="Adenine phosphoribosyltransferase"/>
    <property type="match status" value="1"/>
</dbReference>
<evidence type="ECO:0000313" key="14">
    <source>
        <dbReference type="EMBL" id="RUO40595.1"/>
    </source>
</evidence>
<dbReference type="Gene3D" id="3.40.50.2020">
    <property type="match status" value="1"/>
</dbReference>
<dbReference type="GO" id="GO:0006168">
    <property type="term" value="P:adenine salvage"/>
    <property type="evidence" value="ECO:0007669"/>
    <property type="project" value="InterPro"/>
</dbReference>
<comment type="catalytic activity">
    <reaction evidence="1 12">
        <text>AMP + diphosphate = 5-phospho-alpha-D-ribose 1-diphosphate + adenine</text>
        <dbReference type="Rhea" id="RHEA:16609"/>
        <dbReference type="ChEBI" id="CHEBI:16708"/>
        <dbReference type="ChEBI" id="CHEBI:33019"/>
        <dbReference type="ChEBI" id="CHEBI:58017"/>
        <dbReference type="ChEBI" id="CHEBI:456215"/>
        <dbReference type="EC" id="2.4.2.7"/>
    </reaction>
</comment>
<evidence type="ECO:0000256" key="10">
    <source>
        <dbReference type="ARBA" id="ARBA00022679"/>
    </source>
</evidence>
<dbReference type="InterPro" id="IPR000836">
    <property type="entry name" value="PRTase_dom"/>
</dbReference>
<protein>
    <recommendedName>
        <fullName evidence="7 12">Adenine phosphoribosyltransferase</fullName>
        <shortName evidence="12">APRT</shortName>
        <ecNumber evidence="7 12">2.4.2.7</ecNumber>
    </recommendedName>
</protein>
<dbReference type="NCBIfam" id="NF002634">
    <property type="entry name" value="PRK02304.1-3"/>
    <property type="match status" value="1"/>
</dbReference>
<keyword evidence="9 12" id="KW-0328">Glycosyltransferase</keyword>
<accession>A0A432X226</accession>
<dbReference type="AlphaFoldDB" id="A0A432X226"/>
<dbReference type="GO" id="GO:0005737">
    <property type="term" value="C:cytoplasm"/>
    <property type="evidence" value="ECO:0007669"/>
    <property type="project" value="UniProtKB-SubCell"/>
</dbReference>
<dbReference type="SUPFAM" id="SSF53271">
    <property type="entry name" value="PRTase-like"/>
    <property type="match status" value="1"/>
</dbReference>
<dbReference type="Proteomes" id="UP000286976">
    <property type="component" value="Unassembled WGS sequence"/>
</dbReference>
<evidence type="ECO:0000256" key="11">
    <source>
        <dbReference type="ARBA" id="ARBA00022726"/>
    </source>
</evidence>
<dbReference type="InterPro" id="IPR005764">
    <property type="entry name" value="Ade_phspho_trans"/>
</dbReference>
<dbReference type="EC" id="2.4.2.7" evidence="7 12"/>
<dbReference type="InterPro" id="IPR050054">
    <property type="entry name" value="UPRTase/APRTase"/>
</dbReference>
<organism evidence="14 15">
    <name type="scientific">Aliidiomarina taiwanensis</name>
    <dbReference type="NCBI Taxonomy" id="946228"/>
    <lineage>
        <taxon>Bacteria</taxon>
        <taxon>Pseudomonadati</taxon>
        <taxon>Pseudomonadota</taxon>
        <taxon>Gammaproteobacteria</taxon>
        <taxon>Alteromonadales</taxon>
        <taxon>Idiomarinaceae</taxon>
        <taxon>Aliidiomarina</taxon>
    </lineage>
</organism>
<evidence type="ECO:0000256" key="1">
    <source>
        <dbReference type="ARBA" id="ARBA00000868"/>
    </source>
</evidence>
<evidence type="ECO:0000256" key="6">
    <source>
        <dbReference type="ARBA" id="ARBA00011738"/>
    </source>
</evidence>
<dbReference type="Pfam" id="PF00156">
    <property type="entry name" value="Pribosyltran"/>
    <property type="match status" value="1"/>
</dbReference>
<dbReference type="HAMAP" id="MF_00004">
    <property type="entry name" value="Aden_phosphoribosyltr"/>
    <property type="match status" value="1"/>
</dbReference>
<comment type="subcellular location">
    <subcellularLocation>
        <location evidence="3 12">Cytoplasm</location>
    </subcellularLocation>
</comment>
<dbReference type="GO" id="GO:0006166">
    <property type="term" value="P:purine ribonucleoside salvage"/>
    <property type="evidence" value="ECO:0007669"/>
    <property type="project" value="UniProtKB-UniRule"/>
</dbReference>
<dbReference type="GO" id="GO:0002055">
    <property type="term" value="F:adenine binding"/>
    <property type="evidence" value="ECO:0007669"/>
    <property type="project" value="TreeGrafter"/>
</dbReference>
<proteinExistence type="inferred from homology"/>
<dbReference type="GO" id="GO:0016208">
    <property type="term" value="F:AMP binding"/>
    <property type="evidence" value="ECO:0007669"/>
    <property type="project" value="TreeGrafter"/>
</dbReference>
<dbReference type="RefSeq" id="WP_126757470.1">
    <property type="nucleotide sequence ID" value="NZ_PIPQ01000003.1"/>
</dbReference>
<comment type="pathway">
    <text evidence="4 12">Purine metabolism; AMP biosynthesis via salvage pathway; AMP from adenine: step 1/1.</text>
</comment>
<evidence type="ECO:0000256" key="8">
    <source>
        <dbReference type="ARBA" id="ARBA00022490"/>
    </source>
</evidence>
<evidence type="ECO:0000313" key="15">
    <source>
        <dbReference type="Proteomes" id="UP000286976"/>
    </source>
</evidence>
<comment type="subunit">
    <text evidence="6 12">Homodimer.</text>
</comment>
<dbReference type="OrthoDB" id="9803963at2"/>
<keyword evidence="15" id="KW-1185">Reference proteome</keyword>
<dbReference type="EMBL" id="PIPQ01000003">
    <property type="protein sequence ID" value="RUO40595.1"/>
    <property type="molecule type" value="Genomic_DNA"/>
</dbReference>
<evidence type="ECO:0000259" key="13">
    <source>
        <dbReference type="Pfam" id="PF00156"/>
    </source>
</evidence>
<comment type="caution">
    <text evidence="14">The sequence shown here is derived from an EMBL/GenBank/DDBJ whole genome shotgun (WGS) entry which is preliminary data.</text>
</comment>
<dbReference type="GO" id="GO:0003999">
    <property type="term" value="F:adenine phosphoribosyltransferase activity"/>
    <property type="evidence" value="ECO:0007669"/>
    <property type="project" value="UniProtKB-UniRule"/>
</dbReference>
<feature type="domain" description="Phosphoribosyltransferase" evidence="13">
    <location>
        <begin position="38"/>
        <end position="159"/>
    </location>
</feature>
<dbReference type="NCBIfam" id="NF002636">
    <property type="entry name" value="PRK02304.1-5"/>
    <property type="match status" value="1"/>
</dbReference>
<sequence length="184" mass="20526">MTHYACADLRGKYIADTIRDVPDYPSKGVVFRDITTMLADPKALRYSIDLLHERYENYGLTQIVAVEARGFLFAAALADRLGIGITLIRKEGKLPRDAYREEYALEYGESALELHKDALTHRDRVVVMDDMLATGGTMSAAIDLIQKTEATIVEAAFVAELLYLPGRKRLAEKGISSYAMVAYD</sequence>
<evidence type="ECO:0000256" key="2">
    <source>
        <dbReference type="ARBA" id="ARBA00003968"/>
    </source>
</evidence>
<evidence type="ECO:0000256" key="4">
    <source>
        <dbReference type="ARBA" id="ARBA00004659"/>
    </source>
</evidence>
<reference evidence="14 15" key="1">
    <citation type="journal article" date="2011" name="Front. Microbiol.">
        <title>Genomic signatures of strain selection and enhancement in Bacillus atrophaeus var. globigii, a historical biowarfare simulant.</title>
        <authorList>
            <person name="Gibbons H.S."/>
            <person name="Broomall S.M."/>
            <person name="McNew L.A."/>
            <person name="Daligault H."/>
            <person name="Chapman C."/>
            <person name="Bruce D."/>
            <person name="Karavis M."/>
            <person name="Krepps M."/>
            <person name="McGregor P.A."/>
            <person name="Hong C."/>
            <person name="Park K.H."/>
            <person name="Akmal A."/>
            <person name="Feldman A."/>
            <person name="Lin J.S."/>
            <person name="Chang W.E."/>
            <person name="Higgs B.W."/>
            <person name="Demirev P."/>
            <person name="Lindquist J."/>
            <person name="Liem A."/>
            <person name="Fochler E."/>
            <person name="Read T.D."/>
            <person name="Tapia R."/>
            <person name="Johnson S."/>
            <person name="Bishop-Lilly K.A."/>
            <person name="Detter C."/>
            <person name="Han C."/>
            <person name="Sozhamannan S."/>
            <person name="Rosenzweig C.N."/>
            <person name="Skowronski E.W."/>
        </authorList>
    </citation>
    <scope>NUCLEOTIDE SEQUENCE [LARGE SCALE GENOMIC DNA]</scope>
    <source>
        <strain evidence="14 15">AIT1</strain>
    </source>
</reference>
<dbReference type="InterPro" id="IPR029057">
    <property type="entry name" value="PRTase-like"/>
</dbReference>
<keyword evidence="8 12" id="KW-0963">Cytoplasm</keyword>